<sequence length="218" mass="23383">MSRNVTEHARLADLPFLPELRLYQAGPGVGLWTHQNGAYSSDRPPPFWAFAWAGGQGLARYVLDHPDLVAGRRVLDLAAGSGLIAVAAARAGAGAVTATDVDPDALDAIRLNAEANGVPVGTGRLDLLDPAAHTAADEYDVVLAGDLFYTEALAGRARAFLRRAARAGALVLVGDARRGYLPEELFERIAAYDVPVPKALEETRRKQAMVYRLKESLR</sequence>
<protein>
    <submittedName>
        <fullName evidence="3">Nicotinamide N-methyase</fullName>
    </submittedName>
</protein>
<comment type="caution">
    <text evidence="3">The sequence shown here is derived from an EMBL/GenBank/DDBJ whole genome shotgun (WGS) entry which is preliminary data.</text>
</comment>
<proteinExistence type="predicted"/>
<reference evidence="3 4" key="1">
    <citation type="submission" date="2023-07" db="EMBL/GenBank/DDBJ databases">
        <title>Sequencing the genomes of 1000 actinobacteria strains.</title>
        <authorList>
            <person name="Klenk H.-P."/>
        </authorList>
    </citation>
    <scope>NUCLEOTIDE SEQUENCE [LARGE SCALE GENOMIC DNA]</scope>
    <source>
        <strain evidence="3 4">DSM 44709</strain>
    </source>
</reference>
<gene>
    <name evidence="3" type="ORF">J2S42_004160</name>
</gene>
<accession>A0AAE3W0Z1</accession>
<dbReference type="AlphaFoldDB" id="A0AAE3W0Z1"/>
<dbReference type="Proteomes" id="UP001240236">
    <property type="component" value="Unassembled WGS sequence"/>
</dbReference>
<keyword evidence="4" id="KW-1185">Reference proteome</keyword>
<dbReference type="InterPro" id="IPR029063">
    <property type="entry name" value="SAM-dependent_MTases_sf"/>
</dbReference>
<dbReference type="Gene3D" id="3.40.50.150">
    <property type="entry name" value="Vaccinia Virus protein VP39"/>
    <property type="match status" value="1"/>
</dbReference>
<dbReference type="RefSeq" id="WP_307241558.1">
    <property type="nucleotide sequence ID" value="NZ_JAUSUZ010000001.1"/>
</dbReference>
<evidence type="ECO:0000313" key="3">
    <source>
        <dbReference type="EMBL" id="MDQ0367491.1"/>
    </source>
</evidence>
<dbReference type="EMBL" id="JAUSUZ010000001">
    <property type="protein sequence ID" value="MDQ0367491.1"/>
    <property type="molecule type" value="Genomic_DNA"/>
</dbReference>
<dbReference type="Pfam" id="PF06325">
    <property type="entry name" value="PrmA"/>
    <property type="match status" value="1"/>
</dbReference>
<dbReference type="GO" id="GO:0032259">
    <property type="term" value="P:methylation"/>
    <property type="evidence" value="ECO:0007669"/>
    <property type="project" value="UniProtKB-KW"/>
</dbReference>
<dbReference type="InterPro" id="IPR050078">
    <property type="entry name" value="Ribosomal_L11_MeTrfase_PrmA"/>
</dbReference>
<dbReference type="GO" id="GO:0016279">
    <property type="term" value="F:protein-lysine N-methyltransferase activity"/>
    <property type="evidence" value="ECO:0007669"/>
    <property type="project" value="TreeGrafter"/>
</dbReference>
<dbReference type="PANTHER" id="PTHR43648">
    <property type="entry name" value="ELECTRON TRANSFER FLAVOPROTEIN BETA SUBUNIT LYSINE METHYLTRANSFERASE"/>
    <property type="match status" value="1"/>
</dbReference>
<evidence type="ECO:0000256" key="2">
    <source>
        <dbReference type="ARBA" id="ARBA00022679"/>
    </source>
</evidence>
<dbReference type="PANTHER" id="PTHR43648:SF1">
    <property type="entry name" value="ELECTRON TRANSFER FLAVOPROTEIN BETA SUBUNIT LYSINE METHYLTRANSFERASE"/>
    <property type="match status" value="1"/>
</dbReference>
<keyword evidence="2" id="KW-0808">Transferase</keyword>
<organism evidence="3 4">
    <name type="scientific">Catenuloplanes indicus</name>
    <dbReference type="NCBI Taxonomy" id="137267"/>
    <lineage>
        <taxon>Bacteria</taxon>
        <taxon>Bacillati</taxon>
        <taxon>Actinomycetota</taxon>
        <taxon>Actinomycetes</taxon>
        <taxon>Micromonosporales</taxon>
        <taxon>Micromonosporaceae</taxon>
        <taxon>Catenuloplanes</taxon>
    </lineage>
</organism>
<evidence type="ECO:0000313" key="4">
    <source>
        <dbReference type="Proteomes" id="UP001240236"/>
    </source>
</evidence>
<keyword evidence="1" id="KW-0489">Methyltransferase</keyword>
<evidence type="ECO:0000256" key="1">
    <source>
        <dbReference type="ARBA" id="ARBA00022603"/>
    </source>
</evidence>
<dbReference type="SUPFAM" id="SSF53335">
    <property type="entry name" value="S-adenosyl-L-methionine-dependent methyltransferases"/>
    <property type="match status" value="1"/>
</dbReference>
<name>A0AAE3W0Z1_9ACTN</name>